<dbReference type="CDD" id="cd00090">
    <property type="entry name" value="HTH_ARSR"/>
    <property type="match status" value="1"/>
</dbReference>
<dbReference type="InterPro" id="IPR036390">
    <property type="entry name" value="WH_DNA-bd_sf"/>
</dbReference>
<accession>A0ABV9CDX8</accession>
<evidence type="ECO:0000313" key="7">
    <source>
        <dbReference type="Proteomes" id="UP001596004"/>
    </source>
</evidence>
<dbReference type="Pfam" id="PF13412">
    <property type="entry name" value="HTH_24"/>
    <property type="match status" value="1"/>
</dbReference>
<dbReference type="InterPro" id="IPR000485">
    <property type="entry name" value="AsnC-type_HTH_dom"/>
</dbReference>
<protein>
    <submittedName>
        <fullName evidence="6">Lrp/AsnC family transcriptional regulator</fullName>
    </submittedName>
</protein>
<gene>
    <name evidence="6" type="ORF">ACFO60_09185</name>
</gene>
<feature type="domain" description="HTH asnC-type" evidence="5">
    <location>
        <begin position="5"/>
        <end position="66"/>
    </location>
</feature>
<keyword evidence="1" id="KW-0805">Transcription regulation</keyword>
<proteinExistence type="predicted"/>
<dbReference type="SUPFAM" id="SSF46785">
    <property type="entry name" value="Winged helix' DNA-binding domain"/>
    <property type="match status" value="1"/>
</dbReference>
<keyword evidence="3" id="KW-0804">Transcription</keyword>
<dbReference type="Proteomes" id="UP001596004">
    <property type="component" value="Unassembled WGS sequence"/>
</dbReference>
<reference evidence="7" key="1">
    <citation type="journal article" date="2019" name="Int. J. Syst. Evol. Microbiol.">
        <title>The Global Catalogue of Microorganisms (GCM) 10K type strain sequencing project: providing services to taxonomists for standard genome sequencing and annotation.</title>
        <authorList>
            <consortium name="The Broad Institute Genomics Platform"/>
            <consortium name="The Broad Institute Genome Sequencing Center for Infectious Disease"/>
            <person name="Wu L."/>
            <person name="Ma J."/>
        </authorList>
    </citation>
    <scope>NUCLEOTIDE SEQUENCE [LARGE SCALE GENOMIC DNA]</scope>
    <source>
        <strain evidence="7">CGMCC 4.7132</strain>
    </source>
</reference>
<keyword evidence="7" id="KW-1185">Reference proteome</keyword>
<dbReference type="InterPro" id="IPR019887">
    <property type="entry name" value="Tscrpt_reg_AsnC/Lrp_C"/>
</dbReference>
<dbReference type="SUPFAM" id="SSF54909">
    <property type="entry name" value="Dimeric alpha+beta barrel"/>
    <property type="match status" value="1"/>
</dbReference>
<evidence type="ECO:0000256" key="2">
    <source>
        <dbReference type="ARBA" id="ARBA00023125"/>
    </source>
</evidence>
<dbReference type="PRINTS" id="PR00033">
    <property type="entry name" value="HTHASNC"/>
</dbReference>
<dbReference type="InterPro" id="IPR036388">
    <property type="entry name" value="WH-like_DNA-bd_sf"/>
</dbReference>
<evidence type="ECO:0000256" key="3">
    <source>
        <dbReference type="ARBA" id="ARBA00023163"/>
    </source>
</evidence>
<organism evidence="6 7">
    <name type="scientific">Sphaerisporangium dianthi</name>
    <dbReference type="NCBI Taxonomy" id="1436120"/>
    <lineage>
        <taxon>Bacteria</taxon>
        <taxon>Bacillati</taxon>
        <taxon>Actinomycetota</taxon>
        <taxon>Actinomycetes</taxon>
        <taxon>Streptosporangiales</taxon>
        <taxon>Streptosporangiaceae</taxon>
        <taxon>Sphaerisporangium</taxon>
    </lineage>
</organism>
<feature type="compositionally biased region" description="Basic residues" evidence="4">
    <location>
        <begin position="153"/>
        <end position="162"/>
    </location>
</feature>
<sequence>MAESLDATDWSILAELQRDGRVPLTELARRVSLSASATTERVRRLESAGVISGYRATVDLAKVGYAVLSVVRLKYPGNRHEPLHRLLGERMEILECLRTTGDDCYTLKVAATSMAHLEKVMDELAQFGSTTTNIVYSETLPYRGPHAPSPPHDHHRAAHHATPRASAGT</sequence>
<dbReference type="PANTHER" id="PTHR30154">
    <property type="entry name" value="LEUCINE-RESPONSIVE REGULATORY PROTEIN"/>
    <property type="match status" value="1"/>
</dbReference>
<comment type="caution">
    <text evidence="6">The sequence shown here is derived from an EMBL/GenBank/DDBJ whole genome shotgun (WGS) entry which is preliminary data.</text>
</comment>
<dbReference type="InterPro" id="IPR011991">
    <property type="entry name" value="ArsR-like_HTH"/>
</dbReference>
<dbReference type="InterPro" id="IPR019888">
    <property type="entry name" value="Tscrpt_reg_AsnC-like"/>
</dbReference>
<feature type="region of interest" description="Disordered" evidence="4">
    <location>
        <begin position="142"/>
        <end position="169"/>
    </location>
</feature>
<dbReference type="PROSITE" id="PS50956">
    <property type="entry name" value="HTH_ASNC_2"/>
    <property type="match status" value="1"/>
</dbReference>
<name>A0ABV9CDX8_9ACTN</name>
<dbReference type="PANTHER" id="PTHR30154:SF53">
    <property type="entry name" value="HTH-TYPE TRANSCRIPTIONAL REGULATOR LRPC"/>
    <property type="match status" value="1"/>
</dbReference>
<dbReference type="Pfam" id="PF01037">
    <property type="entry name" value="AsnC_trans_reg"/>
    <property type="match status" value="1"/>
</dbReference>
<dbReference type="InterPro" id="IPR011008">
    <property type="entry name" value="Dimeric_a/b-barrel"/>
</dbReference>
<keyword evidence="2" id="KW-0238">DNA-binding</keyword>
<evidence type="ECO:0000256" key="4">
    <source>
        <dbReference type="SAM" id="MobiDB-lite"/>
    </source>
</evidence>
<dbReference type="RefSeq" id="WP_380839103.1">
    <property type="nucleotide sequence ID" value="NZ_JBHSFP010000004.1"/>
</dbReference>
<dbReference type="Gene3D" id="1.10.10.10">
    <property type="entry name" value="Winged helix-like DNA-binding domain superfamily/Winged helix DNA-binding domain"/>
    <property type="match status" value="1"/>
</dbReference>
<dbReference type="SMART" id="SM00344">
    <property type="entry name" value="HTH_ASNC"/>
    <property type="match status" value="1"/>
</dbReference>
<dbReference type="EMBL" id="JBHSFP010000004">
    <property type="protein sequence ID" value="MFC4530935.1"/>
    <property type="molecule type" value="Genomic_DNA"/>
</dbReference>
<dbReference type="Gene3D" id="3.30.70.920">
    <property type="match status" value="1"/>
</dbReference>
<evidence type="ECO:0000259" key="5">
    <source>
        <dbReference type="PROSITE" id="PS50956"/>
    </source>
</evidence>
<evidence type="ECO:0000256" key="1">
    <source>
        <dbReference type="ARBA" id="ARBA00023015"/>
    </source>
</evidence>
<evidence type="ECO:0000313" key="6">
    <source>
        <dbReference type="EMBL" id="MFC4530935.1"/>
    </source>
</evidence>